<dbReference type="SUPFAM" id="SSF51735">
    <property type="entry name" value="NAD(P)-binding Rossmann-fold domains"/>
    <property type="match status" value="1"/>
</dbReference>
<dbReference type="Proteomes" id="UP000614287">
    <property type="component" value="Unassembled WGS sequence"/>
</dbReference>
<comment type="caution">
    <text evidence="2">The sequence shown here is derived from an EMBL/GenBank/DDBJ whole genome shotgun (WGS) entry which is preliminary data.</text>
</comment>
<dbReference type="InterPro" id="IPR011032">
    <property type="entry name" value="GroES-like_sf"/>
</dbReference>
<evidence type="ECO:0000313" key="3">
    <source>
        <dbReference type="Proteomes" id="UP000614287"/>
    </source>
</evidence>
<reference evidence="2" key="1">
    <citation type="journal article" date="2014" name="Int. J. Syst. Evol. Microbiol.">
        <title>Complete genome sequence of Corynebacterium casei LMG S-19264T (=DSM 44701T), isolated from a smear-ripened cheese.</title>
        <authorList>
            <consortium name="US DOE Joint Genome Institute (JGI-PGF)"/>
            <person name="Walter F."/>
            <person name="Albersmeier A."/>
            <person name="Kalinowski J."/>
            <person name="Ruckert C."/>
        </authorList>
    </citation>
    <scope>NUCLEOTIDE SEQUENCE</scope>
    <source>
        <strain evidence="2">KCTC 32501</strain>
    </source>
</reference>
<proteinExistence type="predicted"/>
<dbReference type="Pfam" id="PF08240">
    <property type="entry name" value="ADH_N"/>
    <property type="match status" value="1"/>
</dbReference>
<dbReference type="PANTHER" id="PTHR11695">
    <property type="entry name" value="ALCOHOL DEHYDROGENASE RELATED"/>
    <property type="match status" value="1"/>
</dbReference>
<dbReference type="Gene3D" id="3.90.180.10">
    <property type="entry name" value="Medium-chain alcohol dehydrogenases, catalytic domain"/>
    <property type="match status" value="1"/>
</dbReference>
<dbReference type="InterPro" id="IPR036291">
    <property type="entry name" value="NAD(P)-bd_dom_sf"/>
</dbReference>
<dbReference type="RefSeq" id="WP_189493347.1">
    <property type="nucleotide sequence ID" value="NZ_BMZG01000007.1"/>
</dbReference>
<accession>A0A8J3CLS4</accession>
<dbReference type="SMART" id="SM00829">
    <property type="entry name" value="PKS_ER"/>
    <property type="match status" value="1"/>
</dbReference>
<organism evidence="2 3">
    <name type="scientific">Formosimonas limnophila</name>
    <dbReference type="NCBI Taxonomy" id="1384487"/>
    <lineage>
        <taxon>Bacteria</taxon>
        <taxon>Pseudomonadati</taxon>
        <taxon>Pseudomonadota</taxon>
        <taxon>Betaproteobacteria</taxon>
        <taxon>Burkholderiales</taxon>
        <taxon>Burkholderiaceae</taxon>
        <taxon>Formosimonas</taxon>
    </lineage>
</organism>
<keyword evidence="3" id="KW-1185">Reference proteome</keyword>
<dbReference type="InterPro" id="IPR020843">
    <property type="entry name" value="ER"/>
</dbReference>
<dbReference type="Gene3D" id="3.40.50.720">
    <property type="entry name" value="NAD(P)-binding Rossmann-like Domain"/>
    <property type="match status" value="1"/>
</dbReference>
<evidence type="ECO:0000313" key="2">
    <source>
        <dbReference type="EMBL" id="GHA75042.1"/>
    </source>
</evidence>
<name>A0A8J3CLS4_9BURK</name>
<reference evidence="2" key="2">
    <citation type="submission" date="2020-09" db="EMBL/GenBank/DDBJ databases">
        <authorList>
            <person name="Sun Q."/>
            <person name="Kim S."/>
        </authorList>
    </citation>
    <scope>NUCLEOTIDE SEQUENCE</scope>
    <source>
        <strain evidence="2">KCTC 32501</strain>
    </source>
</reference>
<protein>
    <submittedName>
        <fullName evidence="2">Oxidoreductase</fullName>
    </submittedName>
</protein>
<dbReference type="Pfam" id="PF13602">
    <property type="entry name" value="ADH_zinc_N_2"/>
    <property type="match status" value="1"/>
</dbReference>
<dbReference type="PANTHER" id="PTHR11695:SF294">
    <property type="entry name" value="RETICULON-4-INTERACTING PROTEIN 1, MITOCHONDRIAL"/>
    <property type="match status" value="1"/>
</dbReference>
<evidence type="ECO:0000259" key="1">
    <source>
        <dbReference type="SMART" id="SM00829"/>
    </source>
</evidence>
<sequence length="337" mass="36093">MKALVLTQYKKAGLDTVVLKDLPQPQPTNSQVLVRLKAAAFNPADLHIISGEMKAMSPNKAPFALGVDGAGVVESVGSGVSHFKVGDEVMFYTGLVWSGTVAEYIAVDVNACAIKPASWTFEQAAAAALGLLCARQALNRAQVKSGQHILIHGGGGAVGAAAIVLAQNLGATVDTTANVADTEYLKSLGVHIVFDYKTQPLTSLPKAHYDMVLDGLGDETLLQSLPLLKKTGVVISLKVMTGVDDMARMGMNVPWIFKLLMPLMFRKFTKVAHKAGVQLHGVATYQDGKTLEAIAKIAEQKSYLPRIDRTFALNEAKEALEYFANSKTRGKVVVRMD</sequence>
<dbReference type="InterPro" id="IPR050700">
    <property type="entry name" value="YIM1/Zinc_Alcohol_DH_Fams"/>
</dbReference>
<feature type="domain" description="Enoyl reductase (ER)" evidence="1">
    <location>
        <begin position="12"/>
        <end position="334"/>
    </location>
</feature>
<dbReference type="CDD" id="cd05289">
    <property type="entry name" value="MDR_like_2"/>
    <property type="match status" value="1"/>
</dbReference>
<dbReference type="AlphaFoldDB" id="A0A8J3CLS4"/>
<dbReference type="GO" id="GO:0016491">
    <property type="term" value="F:oxidoreductase activity"/>
    <property type="evidence" value="ECO:0007669"/>
    <property type="project" value="InterPro"/>
</dbReference>
<dbReference type="InterPro" id="IPR013154">
    <property type="entry name" value="ADH-like_N"/>
</dbReference>
<dbReference type="SUPFAM" id="SSF50129">
    <property type="entry name" value="GroES-like"/>
    <property type="match status" value="1"/>
</dbReference>
<dbReference type="EMBL" id="BMZG01000007">
    <property type="protein sequence ID" value="GHA75042.1"/>
    <property type="molecule type" value="Genomic_DNA"/>
</dbReference>
<gene>
    <name evidence="2" type="ORF">GCM10009007_15210</name>
</gene>